<dbReference type="Gene3D" id="3.40.50.1820">
    <property type="entry name" value="alpha/beta hydrolase"/>
    <property type="match status" value="1"/>
</dbReference>
<keyword evidence="3" id="KW-0597">Phosphoprotein</keyword>
<proteinExistence type="predicted"/>
<dbReference type="RefSeq" id="WP_248826013.1">
    <property type="nucleotide sequence ID" value="NZ_JALKFT010000022.1"/>
</dbReference>
<dbReference type="NCBIfam" id="TIGR01733">
    <property type="entry name" value="AA-adenyl-dom"/>
    <property type="match status" value="2"/>
</dbReference>
<dbReference type="SUPFAM" id="SSF56801">
    <property type="entry name" value="Acetyl-CoA synthetase-like"/>
    <property type="match status" value="2"/>
</dbReference>
<dbReference type="InterPro" id="IPR020806">
    <property type="entry name" value="PKS_PP-bd"/>
</dbReference>
<dbReference type="PANTHER" id="PTHR45527:SF1">
    <property type="entry name" value="FATTY ACID SYNTHASE"/>
    <property type="match status" value="1"/>
</dbReference>
<dbReference type="InterPro" id="IPR036736">
    <property type="entry name" value="ACP-like_sf"/>
</dbReference>
<dbReference type="CDD" id="cd05930">
    <property type="entry name" value="A_NRPS"/>
    <property type="match status" value="2"/>
</dbReference>
<dbReference type="SUPFAM" id="SSF47336">
    <property type="entry name" value="ACP-like"/>
    <property type="match status" value="2"/>
</dbReference>
<dbReference type="CDD" id="cd19531">
    <property type="entry name" value="LCL_NRPS-like"/>
    <property type="match status" value="1"/>
</dbReference>
<organism evidence="6 7">
    <name type="scientific">Frankia umida</name>
    <dbReference type="NCBI Taxonomy" id="573489"/>
    <lineage>
        <taxon>Bacteria</taxon>
        <taxon>Bacillati</taxon>
        <taxon>Actinomycetota</taxon>
        <taxon>Actinomycetes</taxon>
        <taxon>Frankiales</taxon>
        <taxon>Frankiaceae</taxon>
        <taxon>Frankia</taxon>
    </lineage>
</organism>
<dbReference type="Gene3D" id="2.30.38.10">
    <property type="entry name" value="Luciferase, Domain 3"/>
    <property type="match status" value="2"/>
</dbReference>
<keyword evidence="2" id="KW-0596">Phosphopantetheine</keyword>
<dbReference type="Gene3D" id="3.30.559.30">
    <property type="entry name" value="Nonribosomal peptide synthetase, condensation domain"/>
    <property type="match status" value="1"/>
</dbReference>
<keyword evidence="7" id="KW-1185">Reference proteome</keyword>
<feature type="domain" description="Carrier" evidence="5">
    <location>
        <begin position="542"/>
        <end position="618"/>
    </location>
</feature>
<dbReference type="Gene3D" id="3.30.559.10">
    <property type="entry name" value="Chloramphenicol acetyltransferase-like domain"/>
    <property type="match status" value="1"/>
</dbReference>
<dbReference type="InterPro" id="IPR023213">
    <property type="entry name" value="CAT-like_dom_sf"/>
</dbReference>
<evidence type="ECO:0000259" key="5">
    <source>
        <dbReference type="PROSITE" id="PS50075"/>
    </source>
</evidence>
<dbReference type="PROSITE" id="PS50075">
    <property type="entry name" value="CARRIER"/>
    <property type="match status" value="2"/>
</dbReference>
<dbReference type="InterPro" id="IPR029058">
    <property type="entry name" value="AB_hydrolase_fold"/>
</dbReference>
<comment type="caution">
    <text evidence="6">The sequence shown here is derived from an EMBL/GenBank/DDBJ whole genome shotgun (WGS) entry which is preliminary data.</text>
</comment>
<protein>
    <submittedName>
        <fullName evidence="6">Amino acid adenylation domain-containing protein</fullName>
    </submittedName>
</protein>
<evidence type="ECO:0000256" key="2">
    <source>
        <dbReference type="ARBA" id="ARBA00022450"/>
    </source>
</evidence>
<evidence type="ECO:0000256" key="3">
    <source>
        <dbReference type="ARBA" id="ARBA00022553"/>
    </source>
</evidence>
<gene>
    <name evidence="6" type="ORF">MXD59_19005</name>
</gene>
<evidence type="ECO:0000256" key="1">
    <source>
        <dbReference type="ARBA" id="ARBA00001957"/>
    </source>
</evidence>
<dbReference type="Gene3D" id="1.10.1200.10">
    <property type="entry name" value="ACP-like"/>
    <property type="match status" value="1"/>
</dbReference>
<reference evidence="6 7" key="1">
    <citation type="submission" date="2022-04" db="EMBL/GenBank/DDBJ databases">
        <title>Genome diversity in the genus Frankia.</title>
        <authorList>
            <person name="Carlos-Shanley C."/>
            <person name="Hahn D."/>
        </authorList>
    </citation>
    <scope>NUCLEOTIDE SEQUENCE [LARGE SCALE GENOMIC DNA]</scope>
    <source>
        <strain evidence="6 7">Ag45/Mut15</strain>
    </source>
</reference>
<dbReference type="Pfam" id="PF00550">
    <property type="entry name" value="PP-binding"/>
    <property type="match status" value="2"/>
</dbReference>
<dbReference type="Pfam" id="PF00668">
    <property type="entry name" value="Condensation"/>
    <property type="match status" value="1"/>
</dbReference>
<dbReference type="PANTHER" id="PTHR45527">
    <property type="entry name" value="NONRIBOSOMAL PEPTIDE SYNTHETASE"/>
    <property type="match status" value="1"/>
</dbReference>
<dbReference type="Proteomes" id="UP001201873">
    <property type="component" value="Unassembled WGS sequence"/>
</dbReference>
<dbReference type="InterPro" id="IPR045851">
    <property type="entry name" value="AMP-bd_C_sf"/>
</dbReference>
<dbReference type="Pfam" id="PF13193">
    <property type="entry name" value="AMP-binding_C"/>
    <property type="match status" value="1"/>
</dbReference>
<dbReference type="InterPro" id="IPR001242">
    <property type="entry name" value="Condensation_dom"/>
</dbReference>
<dbReference type="InterPro" id="IPR010071">
    <property type="entry name" value="AA_adenyl_dom"/>
</dbReference>
<name>A0ABT0K2V0_9ACTN</name>
<dbReference type="InterPro" id="IPR000873">
    <property type="entry name" value="AMP-dep_synth/lig_dom"/>
</dbReference>
<comment type="cofactor">
    <cofactor evidence="1">
        <name>pantetheine 4'-phosphate</name>
        <dbReference type="ChEBI" id="CHEBI:47942"/>
    </cofactor>
</comment>
<evidence type="ECO:0000313" key="7">
    <source>
        <dbReference type="Proteomes" id="UP001201873"/>
    </source>
</evidence>
<dbReference type="PROSITE" id="PS00455">
    <property type="entry name" value="AMP_BINDING"/>
    <property type="match status" value="1"/>
</dbReference>
<dbReference type="InterPro" id="IPR009081">
    <property type="entry name" value="PP-bd_ACP"/>
</dbReference>
<feature type="region of interest" description="Disordered" evidence="4">
    <location>
        <begin position="1"/>
        <end position="22"/>
    </location>
</feature>
<dbReference type="InterPro" id="IPR025110">
    <property type="entry name" value="AMP-bd_C"/>
</dbReference>
<evidence type="ECO:0000256" key="4">
    <source>
        <dbReference type="SAM" id="MobiDB-lite"/>
    </source>
</evidence>
<evidence type="ECO:0000313" key="6">
    <source>
        <dbReference type="EMBL" id="MCK9877839.1"/>
    </source>
</evidence>
<accession>A0ABT0K2V0</accession>
<feature type="domain" description="Carrier" evidence="5">
    <location>
        <begin position="1591"/>
        <end position="1665"/>
    </location>
</feature>
<dbReference type="Pfam" id="PF00501">
    <property type="entry name" value="AMP-binding"/>
    <property type="match status" value="2"/>
</dbReference>
<dbReference type="InterPro" id="IPR020845">
    <property type="entry name" value="AMP-binding_CS"/>
</dbReference>
<dbReference type="Gene3D" id="3.40.50.980">
    <property type="match status" value="4"/>
</dbReference>
<dbReference type="SUPFAM" id="SSF52777">
    <property type="entry name" value="CoA-dependent acyltransferases"/>
    <property type="match status" value="2"/>
</dbReference>
<dbReference type="SMART" id="SM00823">
    <property type="entry name" value="PKS_PP"/>
    <property type="match status" value="2"/>
</dbReference>
<sequence>MTTDLTAIPAADRPGEQPHHAGHQQGLIELIARQVRMRPAAVAVESEHERCSYAELDARANRLAHRLQALGAGPDRLVAIYAERSVHLVVSLLAIWRAGAGYLPLDPAHPAGRTRYQLADSRAPIVLTDSASAAELAAIAATAGVDSDVVVMDRLDLPAEPTSSPPLPDWPDRLAYAIYTSGSTGQPKGVLISHAGIANRVCWAVEALQLTAADRVLQKTGLSFDAAGWEIFAPLIIGGTVVLAPPGAERDPAALVRAIGQRAATVLQVVPSVLRLLVAEPGWSGLTSLRVLCSAGEALQAELVDTATASLPARPAVWNTYGPTECSIDVTAALAEPGQARGSVPIGRSLPGIRIFLLDEEGLPVPIGVPGELQVSGIGLARGYLGRPELTAERFLPNPYGQPGDRLYRTGDLARWRADGSLEYRGRIDQQIKVNGVRIEPAEIEATLLAHPQVTGALVSSTTTDSGDTRLVGYVVIAGASGDPVPVPADLPAFLRDRLPEAMVPGILLGLAAFTLLPNGKIDRQALPWPGGAGDGRRPYLAPRTAGEQAVTEIWSQLLGVDRIGVYDDFFQLGGTSLHLTRLASRLRAASAGGEIPLRGLFTAATVQAQAELLGSAPADRPVLALPAGQQPPLSFGQQRLWFLDRLDPGGAEWVSPLFLKLPEPAEGAAEPIVQAALDALELRHESLRTRYLPSPTAGSDPVPVIAPAGRVELTVADTDRDGLASHIGAQLARGFDLETGPIWRALLVRVAGERPLVLVSMHHIACDGWSSAILEREFAQLCQGLHDGVPAQLPPLALRYADFAAWQRQHLTEAELAPDLASAREQLAGLQPLPLPTDRPRGAERDHRGAVHAFSLPPALTAGVEALGRRHAATPFITLLTGFAALLARYTQHWDVPIGTPVAGRIRPETENLVGFFLNSLVLRCRLHAEQSFTAALEQVRIMATETFSHQNLPFERLVDEVGGERALSRTPLYQVAFDLHDDQLTSSGADLEDLGTFAAAWRIAKTDLTLFMRRRPDGSMLAMFEYATSLFDPSTVQGLAEHFVRLLTAAVADPACRLAELPVLDPAAEHRQLVEWNRTEPQPAGPATVLAAIEAQARSRPAAIALRAGAASMTFADLDARADQLGRLLLAQGAPSLVAVLAERGVQQLVGFLGCWKAGAGYVPLEASQPRERTMAILAEAGIRVVLTTARLADQLRDFPGTVLRLDEPPSAPPAPLPGASPSEVAYVIFTSGSTGVPKGVVVTHDGLVNHLSWAARTLAGRGQGGSALFSSAAFDLVVSTIYAPLMAGQTVHLAPPDLPLDRLGGWLVEQGPYSFLKLTPGHLEILTAQLTDQQARELAEVVLVAGEALPAALAGRWLALLGPGRLVNEYGPTECTVGASTFAIDAPSPTPVVPIGRPLPGLRMYVLDGELRPSPVGAVGELYIAGPGVARGYLHRPDLTAERFLPDPYGPPGTRRYRSGDLVRQLPDGAVCFLGRADLQVKVRGFRVELDEIRLALASHPAIAEVCVLSDSAVAVRILAGYVPTPGQSPAESELRAYCRDRLPDYMVPAAFVELAAIPLNQNGKVDRVGLLARLTRGAGAAGAADRAPRTDAELRVAARWAELLGREVGVHENFFTAGGNSILTIRLMSLLQQDFDVSLDIRIIFAGPTVAHLAQSIEDRIRDEIDQLSDEQVADELASKDQNA</sequence>
<dbReference type="Gene3D" id="3.30.300.30">
    <property type="match status" value="2"/>
</dbReference>
<dbReference type="EMBL" id="JALKFT010000022">
    <property type="protein sequence ID" value="MCK9877839.1"/>
    <property type="molecule type" value="Genomic_DNA"/>
</dbReference>